<evidence type="ECO:0000256" key="24">
    <source>
        <dbReference type="SAM" id="MobiDB-lite"/>
    </source>
</evidence>
<evidence type="ECO:0000256" key="13">
    <source>
        <dbReference type="ARBA" id="ARBA00026103"/>
    </source>
</evidence>
<evidence type="ECO:0000256" key="15">
    <source>
        <dbReference type="ARBA" id="ARBA00029673"/>
    </source>
</evidence>
<evidence type="ECO:0000256" key="17">
    <source>
        <dbReference type="ARBA" id="ARBA00030682"/>
    </source>
</evidence>
<comment type="cofactor">
    <cofactor evidence="1">
        <name>Mg(2+)</name>
        <dbReference type="ChEBI" id="CHEBI:18420"/>
    </cofactor>
</comment>
<dbReference type="InterPro" id="IPR015797">
    <property type="entry name" value="NUDIX_hydrolase-like_dom_sf"/>
</dbReference>
<comment type="catalytic activity">
    <reaction evidence="10">
        <text>2-oxo-dATP + H2O = 2-oxo-dAMP + diphosphate + H(+)</text>
        <dbReference type="Rhea" id="RHEA:31583"/>
        <dbReference type="ChEBI" id="CHEBI:15377"/>
        <dbReference type="ChEBI" id="CHEBI:15378"/>
        <dbReference type="ChEBI" id="CHEBI:33019"/>
        <dbReference type="ChEBI" id="CHEBI:63212"/>
        <dbReference type="ChEBI" id="CHEBI:77897"/>
        <dbReference type="EC" id="3.6.1.56"/>
    </reaction>
    <physiologicalReaction direction="left-to-right" evidence="10">
        <dbReference type="Rhea" id="RHEA:31584"/>
    </physiologicalReaction>
</comment>
<evidence type="ECO:0000256" key="7">
    <source>
        <dbReference type="ARBA" id="ARBA00022842"/>
    </source>
</evidence>
<feature type="compositionally biased region" description="Polar residues" evidence="24">
    <location>
        <begin position="196"/>
        <end position="208"/>
    </location>
</feature>
<keyword evidence="5" id="KW-0479">Metal-binding</keyword>
<comment type="catalytic activity">
    <reaction evidence="9">
        <text>8-oxo-dATP + H2O = 8-oxo-dAMP + diphosphate + H(+)</text>
        <dbReference type="Rhea" id="RHEA:65396"/>
        <dbReference type="ChEBI" id="CHEBI:15377"/>
        <dbReference type="ChEBI" id="CHEBI:15378"/>
        <dbReference type="ChEBI" id="CHEBI:33019"/>
        <dbReference type="ChEBI" id="CHEBI:71361"/>
        <dbReference type="ChEBI" id="CHEBI:172871"/>
    </reaction>
    <physiologicalReaction direction="left-to-right" evidence="9">
        <dbReference type="Rhea" id="RHEA:65397"/>
    </physiologicalReaction>
</comment>
<evidence type="ECO:0000256" key="25">
    <source>
        <dbReference type="SAM" id="SignalP"/>
    </source>
</evidence>
<comment type="catalytic activity">
    <reaction evidence="12">
        <text>2-oxo-ATP + H2O = 2-oxo-AMP + diphosphate + H(+)</text>
        <dbReference type="Rhea" id="RHEA:67392"/>
        <dbReference type="ChEBI" id="CHEBI:15377"/>
        <dbReference type="ChEBI" id="CHEBI:15378"/>
        <dbReference type="ChEBI" id="CHEBI:33019"/>
        <dbReference type="ChEBI" id="CHEBI:71395"/>
        <dbReference type="ChEBI" id="CHEBI:172878"/>
    </reaction>
    <physiologicalReaction direction="left-to-right" evidence="12">
        <dbReference type="Rhea" id="RHEA:67393"/>
    </physiologicalReaction>
</comment>
<evidence type="ECO:0000256" key="18">
    <source>
        <dbReference type="ARBA" id="ARBA00031927"/>
    </source>
</evidence>
<evidence type="ECO:0000256" key="3">
    <source>
        <dbReference type="ARBA" id="ARBA00005582"/>
    </source>
</evidence>
<dbReference type="SUPFAM" id="SSF55811">
    <property type="entry name" value="Nudix"/>
    <property type="match status" value="1"/>
</dbReference>
<dbReference type="VEuPathDB" id="CryptoDB:Cvel_19892"/>
<evidence type="ECO:0000256" key="4">
    <source>
        <dbReference type="ARBA" id="ARBA00011245"/>
    </source>
</evidence>
<keyword evidence="8" id="KW-0539">Nucleus</keyword>
<organism evidence="27">
    <name type="scientific">Chromera velia CCMP2878</name>
    <dbReference type="NCBI Taxonomy" id="1169474"/>
    <lineage>
        <taxon>Eukaryota</taxon>
        <taxon>Sar</taxon>
        <taxon>Alveolata</taxon>
        <taxon>Colpodellida</taxon>
        <taxon>Chromeraceae</taxon>
        <taxon>Chromera</taxon>
    </lineage>
</organism>
<dbReference type="Gene3D" id="3.90.79.10">
    <property type="entry name" value="Nucleoside Triphosphate Pyrophosphohydrolase"/>
    <property type="match status" value="1"/>
</dbReference>
<evidence type="ECO:0000256" key="5">
    <source>
        <dbReference type="ARBA" id="ARBA00022723"/>
    </source>
</evidence>
<accession>A0A0G4G249</accession>
<evidence type="ECO:0000256" key="1">
    <source>
        <dbReference type="ARBA" id="ARBA00001946"/>
    </source>
</evidence>
<comment type="catalytic activity">
    <reaction evidence="21">
        <text>O(6)-methyl-dGTP + H2O = O(6)-methyl-dGMP + diphosphate + H(+)</text>
        <dbReference type="Rhea" id="RHEA:67600"/>
        <dbReference type="ChEBI" id="CHEBI:15377"/>
        <dbReference type="ChEBI" id="CHEBI:15378"/>
        <dbReference type="ChEBI" id="CHEBI:33019"/>
        <dbReference type="ChEBI" id="CHEBI:169974"/>
        <dbReference type="ChEBI" id="CHEBI:169975"/>
    </reaction>
    <physiologicalReaction direction="left-to-right" evidence="21">
        <dbReference type="Rhea" id="RHEA:67601"/>
    </physiologicalReaction>
</comment>
<dbReference type="InterPro" id="IPR003563">
    <property type="entry name" value="8ODP"/>
</dbReference>
<comment type="catalytic activity">
    <reaction evidence="22">
        <text>N(6)-methyl-dATP + H2O = N(6)-methyl-dAMP + diphosphate + H(+)</text>
        <dbReference type="Rhea" id="RHEA:67604"/>
        <dbReference type="ChEBI" id="CHEBI:15377"/>
        <dbReference type="ChEBI" id="CHEBI:15378"/>
        <dbReference type="ChEBI" id="CHEBI:33019"/>
        <dbReference type="ChEBI" id="CHEBI:169976"/>
        <dbReference type="ChEBI" id="CHEBI:172872"/>
    </reaction>
    <physiologicalReaction direction="left-to-right" evidence="22">
        <dbReference type="Rhea" id="RHEA:67605"/>
    </physiologicalReaction>
</comment>
<comment type="catalytic activity">
    <reaction evidence="11">
        <text>8-oxo-dGTP + H2O = 8-oxo-dGMP + diphosphate + H(+)</text>
        <dbReference type="Rhea" id="RHEA:31575"/>
        <dbReference type="ChEBI" id="CHEBI:15377"/>
        <dbReference type="ChEBI" id="CHEBI:15378"/>
        <dbReference type="ChEBI" id="CHEBI:33019"/>
        <dbReference type="ChEBI" id="CHEBI:63224"/>
        <dbReference type="ChEBI" id="CHEBI:77896"/>
    </reaction>
    <physiologicalReaction direction="left-to-right" evidence="11">
        <dbReference type="Rhea" id="RHEA:31576"/>
    </physiologicalReaction>
</comment>
<dbReference type="EMBL" id="CDMZ01000823">
    <property type="protein sequence ID" value="CEM22152.1"/>
    <property type="molecule type" value="Genomic_DNA"/>
</dbReference>
<evidence type="ECO:0000256" key="16">
    <source>
        <dbReference type="ARBA" id="ARBA00030634"/>
    </source>
</evidence>
<feature type="region of interest" description="Disordered" evidence="24">
    <location>
        <begin position="188"/>
        <end position="235"/>
    </location>
</feature>
<evidence type="ECO:0000256" key="19">
    <source>
        <dbReference type="ARBA" id="ARBA00032071"/>
    </source>
</evidence>
<feature type="domain" description="Nudix hydrolase" evidence="26">
    <location>
        <begin position="24"/>
        <end position="154"/>
    </location>
</feature>
<evidence type="ECO:0000256" key="8">
    <source>
        <dbReference type="ARBA" id="ARBA00023242"/>
    </source>
</evidence>
<dbReference type="PROSITE" id="PS51462">
    <property type="entry name" value="NUDIX"/>
    <property type="match status" value="1"/>
</dbReference>
<dbReference type="GO" id="GO:0008413">
    <property type="term" value="F:8-oxo-7,8-dihydroguanosine triphosphate pyrophosphatase activity"/>
    <property type="evidence" value="ECO:0007669"/>
    <property type="project" value="InterPro"/>
</dbReference>
<evidence type="ECO:0000256" key="6">
    <source>
        <dbReference type="ARBA" id="ARBA00022801"/>
    </source>
</evidence>
<reference evidence="27" key="1">
    <citation type="submission" date="2014-11" db="EMBL/GenBank/DDBJ databases">
        <authorList>
            <person name="Otto D Thomas"/>
            <person name="Naeem Raeece"/>
        </authorList>
    </citation>
    <scope>NUCLEOTIDE SEQUENCE</scope>
</reference>
<evidence type="ECO:0000256" key="9">
    <source>
        <dbReference type="ARBA" id="ARBA00024448"/>
    </source>
</evidence>
<dbReference type="Pfam" id="PF00293">
    <property type="entry name" value="NUDIX"/>
    <property type="match status" value="1"/>
</dbReference>
<sequence>MFKSVAVRTFSLCAVLEAAAQVRPRKLYSVVFVYNEDKTEMLMGYKKIGFGQGKYNGFGGKKEDWETTTECAYRELAEESGLIAHNMKLEGLLRSTREEPDSLLMDVYMFSTDRWEGTITESDEMAPVWFPVSEIPFHSMWPDNKEWFNLILEDERFIASFVYNDRDEVVAGDVRVVSDEEISETLRRDDAIGNVHSGSTVEAPSLTQPAPVRQGASVSSDHPISEHTGEQEEEQLPVAVYEWGQATDASPARMETAQSAERGDEDREGGASALTALVHEMAVQHHQEASSSAPSVEEEDEEVRSLSSLRAGASGGTRGGASRSKRWLGNGRLASQLQTLAAWPFRWFRKGAAEAEPGTATVARG</sequence>
<dbReference type="InterPro" id="IPR000086">
    <property type="entry name" value="NUDIX_hydrolase_dom"/>
</dbReference>
<feature type="region of interest" description="Disordered" evidence="24">
    <location>
        <begin position="247"/>
        <end position="270"/>
    </location>
</feature>
<dbReference type="CDD" id="cd03427">
    <property type="entry name" value="NUDIX_MTH1_Nudt1"/>
    <property type="match status" value="1"/>
</dbReference>
<evidence type="ECO:0000256" key="2">
    <source>
        <dbReference type="ARBA" id="ARBA00004123"/>
    </source>
</evidence>
<feature type="chain" id="PRO_5005190087" description="Oxidized purine nucleoside triphosphate hydrolase" evidence="25">
    <location>
        <begin position="21"/>
        <end position="365"/>
    </location>
</feature>
<comment type="similarity">
    <text evidence="3">Belongs to the Nudix hydrolase family.</text>
</comment>
<evidence type="ECO:0000256" key="11">
    <source>
        <dbReference type="ARBA" id="ARBA00024486"/>
    </source>
</evidence>
<dbReference type="InterPro" id="IPR020084">
    <property type="entry name" value="NUDIX_hydrolase_CS"/>
</dbReference>
<evidence type="ECO:0000256" key="20">
    <source>
        <dbReference type="ARBA" id="ARBA00048002"/>
    </source>
</evidence>
<feature type="region of interest" description="Disordered" evidence="24">
    <location>
        <begin position="283"/>
        <end position="325"/>
    </location>
</feature>
<dbReference type="GO" id="GO:0042262">
    <property type="term" value="P:DNA protection"/>
    <property type="evidence" value="ECO:0007669"/>
    <property type="project" value="InterPro"/>
</dbReference>
<comment type="subcellular location">
    <subcellularLocation>
        <location evidence="2">Nucleus</location>
    </subcellularLocation>
</comment>
<evidence type="ECO:0000256" key="12">
    <source>
        <dbReference type="ARBA" id="ARBA00024596"/>
    </source>
</evidence>
<dbReference type="EC" id="3.6.1.56" evidence="13"/>
<comment type="function">
    <text evidence="23">Oxidized purine nucleoside triphosphate hydrolase which is a prominent sanitizer of the oxidized nucleotide pool. Catalyzes the hydrolysis of 2-oxo-dATP (2-hydroxy-dATP) into 2-oxo-dAMP. Also has a significant hydrolase activity toward 2-oxo-ATP, 8-oxo-dGTP and 8-oxo-dATP. Through the hydrolysis of oxidized purine nucleoside triphosphates, prevents their incorporation into DNA and the subsequent transversions A:T to C:G and G:C to T:A. Also catalyzes the hydrolysis of methylated purine nucleoside triphosphate preventing their integration into DNA. Through this antimutagenic activity protects cells from oxidative stress.</text>
</comment>
<evidence type="ECO:0000313" key="27">
    <source>
        <dbReference type="EMBL" id="CEM22152.1"/>
    </source>
</evidence>
<evidence type="ECO:0000259" key="26">
    <source>
        <dbReference type="PROSITE" id="PS51462"/>
    </source>
</evidence>
<gene>
    <name evidence="27" type="ORF">Cvel_19892</name>
</gene>
<dbReference type="PANTHER" id="PTHR43758">
    <property type="entry name" value="7,8-DIHYDRO-8-OXOGUANINE TRIPHOSPHATASE"/>
    <property type="match status" value="1"/>
</dbReference>
<dbReference type="GO" id="GO:0008828">
    <property type="term" value="F:dATP diphosphatase activity"/>
    <property type="evidence" value="ECO:0007669"/>
    <property type="project" value="UniProtKB-EC"/>
</dbReference>
<dbReference type="PRINTS" id="PR01403">
    <property type="entry name" value="8OXTPHPHTASE"/>
</dbReference>
<keyword evidence="7" id="KW-0460">Magnesium</keyword>
<name>A0A0G4G249_9ALVE</name>
<evidence type="ECO:0000256" key="21">
    <source>
        <dbReference type="ARBA" id="ARBA00048894"/>
    </source>
</evidence>
<proteinExistence type="inferred from homology"/>
<keyword evidence="25" id="KW-0732">Signal</keyword>
<comment type="catalytic activity">
    <reaction evidence="20">
        <text>N(6)-methyl-ATP + H2O = N(6)-methyl-AMP + diphosphate + H(+)</text>
        <dbReference type="Rhea" id="RHEA:67608"/>
        <dbReference type="ChEBI" id="CHEBI:15377"/>
        <dbReference type="ChEBI" id="CHEBI:15378"/>
        <dbReference type="ChEBI" id="CHEBI:33019"/>
        <dbReference type="ChEBI" id="CHEBI:144842"/>
        <dbReference type="ChEBI" id="CHEBI:172873"/>
    </reaction>
    <physiologicalReaction direction="left-to-right" evidence="20">
        <dbReference type="Rhea" id="RHEA:67609"/>
    </physiologicalReaction>
</comment>
<dbReference type="GO" id="GO:0005634">
    <property type="term" value="C:nucleus"/>
    <property type="evidence" value="ECO:0007669"/>
    <property type="project" value="UniProtKB-SubCell"/>
</dbReference>
<dbReference type="AlphaFoldDB" id="A0A0G4G249"/>
<keyword evidence="6" id="KW-0378">Hydrolase</keyword>
<protein>
    <recommendedName>
        <fullName evidence="14">Oxidized purine nucleoside triphosphate hydrolase</fullName>
        <ecNumber evidence="13">3.6.1.56</ecNumber>
    </recommendedName>
    <alternativeName>
        <fullName evidence="18">2-hydroxy-dATP diphosphatase</fullName>
    </alternativeName>
    <alternativeName>
        <fullName evidence="17">7,8-dihydro-8-oxoguanine triphosphatase</fullName>
    </alternativeName>
    <alternativeName>
        <fullName evidence="16">8-oxo-dGTPase</fullName>
    </alternativeName>
    <alternativeName>
        <fullName evidence="19">Methylated purine nucleoside triphosphate hydrolase</fullName>
    </alternativeName>
    <alternativeName>
        <fullName evidence="15">Nucleoside diphosphate-linked moiety X motif 1</fullName>
    </alternativeName>
</protein>
<comment type="subunit">
    <text evidence="4">Monomer.</text>
</comment>
<dbReference type="GO" id="GO:0046872">
    <property type="term" value="F:metal ion binding"/>
    <property type="evidence" value="ECO:0007669"/>
    <property type="project" value="UniProtKB-KW"/>
</dbReference>
<dbReference type="GO" id="GO:0005737">
    <property type="term" value="C:cytoplasm"/>
    <property type="evidence" value="ECO:0007669"/>
    <property type="project" value="TreeGrafter"/>
</dbReference>
<evidence type="ECO:0000256" key="22">
    <source>
        <dbReference type="ARBA" id="ARBA00049032"/>
    </source>
</evidence>
<evidence type="ECO:0000256" key="23">
    <source>
        <dbReference type="ARBA" id="ARBA00053094"/>
    </source>
</evidence>
<evidence type="ECO:0000256" key="10">
    <source>
        <dbReference type="ARBA" id="ARBA00024459"/>
    </source>
</evidence>
<dbReference type="PANTHER" id="PTHR43758:SF2">
    <property type="entry name" value="OXIDIZED PURINE NUCLEOSIDE TRIPHOSPHATE HYDROLASE"/>
    <property type="match status" value="1"/>
</dbReference>
<dbReference type="PROSITE" id="PS00893">
    <property type="entry name" value="NUDIX_BOX"/>
    <property type="match status" value="1"/>
</dbReference>
<feature type="signal peptide" evidence="25">
    <location>
        <begin position="1"/>
        <end position="20"/>
    </location>
</feature>
<evidence type="ECO:0000256" key="14">
    <source>
        <dbReference type="ARBA" id="ARBA00026218"/>
    </source>
</evidence>